<evidence type="ECO:0000256" key="2">
    <source>
        <dbReference type="SAM" id="MobiDB-lite"/>
    </source>
</evidence>
<dbReference type="OrthoDB" id="325711at2759"/>
<dbReference type="InterPro" id="IPR029488">
    <property type="entry name" value="Hmw/CFAP97"/>
</dbReference>
<evidence type="ECO:0000313" key="3">
    <source>
        <dbReference type="EMBL" id="CDW90069.1"/>
    </source>
</evidence>
<dbReference type="Pfam" id="PF13879">
    <property type="entry name" value="Hmw_CFAP97"/>
    <property type="match status" value="1"/>
</dbReference>
<dbReference type="InParanoid" id="A0A078B6R3"/>
<evidence type="ECO:0000256" key="1">
    <source>
        <dbReference type="ARBA" id="ARBA00008315"/>
    </source>
</evidence>
<protein>
    <submittedName>
        <fullName evidence="3">Uncharacterized protein</fullName>
    </submittedName>
</protein>
<organism evidence="3 4">
    <name type="scientific">Stylonychia lemnae</name>
    <name type="common">Ciliate</name>
    <dbReference type="NCBI Taxonomy" id="5949"/>
    <lineage>
        <taxon>Eukaryota</taxon>
        <taxon>Sar</taxon>
        <taxon>Alveolata</taxon>
        <taxon>Ciliophora</taxon>
        <taxon>Intramacronucleata</taxon>
        <taxon>Spirotrichea</taxon>
        <taxon>Stichotrichia</taxon>
        <taxon>Sporadotrichida</taxon>
        <taxon>Oxytrichidae</taxon>
        <taxon>Stylonychinae</taxon>
        <taxon>Stylonychia</taxon>
    </lineage>
</organism>
<proteinExistence type="inferred from homology"/>
<evidence type="ECO:0000313" key="4">
    <source>
        <dbReference type="Proteomes" id="UP000039865"/>
    </source>
</evidence>
<comment type="similarity">
    <text evidence="1">Belongs to the CFAP97 family.</text>
</comment>
<dbReference type="AlphaFoldDB" id="A0A078B6R3"/>
<name>A0A078B6R3_STYLE</name>
<feature type="compositionally biased region" description="Basic and acidic residues" evidence="2">
    <location>
        <begin position="235"/>
        <end position="252"/>
    </location>
</feature>
<dbReference type="InterPro" id="IPR038791">
    <property type="entry name" value="Cfap97/Hemingway"/>
</dbReference>
<accession>A0A078B6R3</accession>
<gene>
    <name evidence="3" type="primary">Contig11737.g12552</name>
    <name evidence="3" type="ORF">STYLEM_19209</name>
</gene>
<feature type="region of interest" description="Disordered" evidence="2">
    <location>
        <begin position="179"/>
        <end position="252"/>
    </location>
</feature>
<sequence length="252" mass="29165">MQAPKWVERNLDIEKYRERCTQVHTQKLEVLQKPGDVKKLAKTVEGELERMRKEKLKTHEFLQQEKNILINRDNQVLLNKLVEISHGKWVSKIHKLQNLNSLMQSSIQPAPQKRTQEITTSGPKSLNIGVRKIQNDRIERENQAFAKRLFDKAGSLSKKKMDEEYYNHLKYRKQIQKIKKKKMPKVNGRTGMLPPIESGQVSKRVQSVEVDPTRGAGALNQIDSQDDDGQYQEVNVKRVEANKSEDGGDSRE</sequence>
<dbReference type="PANTHER" id="PTHR23035:SF2">
    <property type="entry name" value="KIAA1430 HOMOLOGUE"/>
    <property type="match status" value="1"/>
</dbReference>
<reference evidence="3 4" key="1">
    <citation type="submission" date="2014-06" db="EMBL/GenBank/DDBJ databases">
        <authorList>
            <person name="Swart Estienne"/>
        </authorList>
    </citation>
    <scope>NUCLEOTIDE SEQUENCE [LARGE SCALE GENOMIC DNA]</scope>
    <source>
        <strain evidence="3 4">130c</strain>
    </source>
</reference>
<keyword evidence="4" id="KW-1185">Reference proteome</keyword>
<dbReference type="EMBL" id="CCKQ01018139">
    <property type="protein sequence ID" value="CDW90069.1"/>
    <property type="molecule type" value="Genomic_DNA"/>
</dbReference>
<dbReference type="Proteomes" id="UP000039865">
    <property type="component" value="Unassembled WGS sequence"/>
</dbReference>
<dbReference type="PANTHER" id="PTHR23035">
    <property type="entry name" value="CILIA- AND FLAGELLA-ASSOCIATED PROTEIN 97-RELATED"/>
    <property type="match status" value="1"/>
</dbReference>